<proteinExistence type="predicted"/>
<dbReference type="InterPro" id="IPR048365">
    <property type="entry name" value="TNP-like_RNaseH_N"/>
</dbReference>
<evidence type="ECO:0000259" key="2">
    <source>
        <dbReference type="Pfam" id="PF21787"/>
    </source>
</evidence>
<name>A0ABD1E1D4_HYPHA</name>
<sequence length="370" mass="42300">MPLCHFMPEYAQPIKTIKNMPNGRIMPKLGTLDRTDLLDRLERDGSLPASFKLCSAHFENKAFLNDFRNRLMPNVIPTLFIPIVSTDLGDHNYCSNTTLYRSNNNEESFPEKQPSKINVLQNILLTAIPQPIPSCGSFTPLTVRCDEDDKIVLCSPATSPSSTQTELSLSAESPRKSRLRLSIQNLRKENKKLRKENLELKKKKNEKMSLADIQVAISENLKYSKGLAIFINLQMELAQKRLQGRRYTRAFKHECLALYFSAPKLYKNTLRQKFCLPGKSTLLKEINGLDIEPGFNNMNFLNLLATKMKNFSEDDRICVLCIDEMSIKSHLFYAKNLDRIIGFEDDGLNERQLESVKTATTFLLRGLKNK</sequence>
<gene>
    <name evidence="3" type="ORF">ABEB36_014951</name>
</gene>
<dbReference type="Proteomes" id="UP001566132">
    <property type="component" value="Unassembled WGS sequence"/>
</dbReference>
<protein>
    <recommendedName>
        <fullName evidence="2">Transposable element P transposase-like RNase H domain-containing protein</fullName>
    </recommendedName>
</protein>
<feature type="domain" description="Transposable element P transposase-like RNase H" evidence="2">
    <location>
        <begin position="292"/>
        <end position="369"/>
    </location>
</feature>
<comment type="caution">
    <text evidence="3">The sequence shown here is derived from an EMBL/GenBank/DDBJ whole genome shotgun (WGS) entry which is preliminary data.</text>
</comment>
<evidence type="ECO:0000313" key="3">
    <source>
        <dbReference type="EMBL" id="KAL1488484.1"/>
    </source>
</evidence>
<accession>A0ABD1E1D4</accession>
<dbReference type="AlphaFoldDB" id="A0ABD1E1D4"/>
<dbReference type="EMBL" id="JBDJPC010000014">
    <property type="protein sequence ID" value="KAL1488484.1"/>
    <property type="molecule type" value="Genomic_DNA"/>
</dbReference>
<feature type="coiled-coil region" evidence="1">
    <location>
        <begin position="176"/>
        <end position="210"/>
    </location>
</feature>
<evidence type="ECO:0000313" key="4">
    <source>
        <dbReference type="Proteomes" id="UP001566132"/>
    </source>
</evidence>
<keyword evidence="1" id="KW-0175">Coiled coil</keyword>
<evidence type="ECO:0000256" key="1">
    <source>
        <dbReference type="SAM" id="Coils"/>
    </source>
</evidence>
<dbReference type="Pfam" id="PF21787">
    <property type="entry name" value="TNP-like_RNaseH_N"/>
    <property type="match status" value="1"/>
</dbReference>
<reference evidence="3 4" key="1">
    <citation type="submission" date="2024-05" db="EMBL/GenBank/DDBJ databases">
        <title>Genetic variation in Jamaican populations of the coffee berry borer (Hypothenemus hampei).</title>
        <authorList>
            <person name="Errbii M."/>
            <person name="Myrie A."/>
        </authorList>
    </citation>
    <scope>NUCLEOTIDE SEQUENCE [LARGE SCALE GENOMIC DNA]</scope>
    <source>
        <strain evidence="3">JA-Hopewell-2020-01-JO</strain>
        <tissue evidence="3">Whole body</tissue>
    </source>
</reference>
<organism evidence="3 4">
    <name type="scientific">Hypothenemus hampei</name>
    <name type="common">Coffee berry borer</name>
    <dbReference type="NCBI Taxonomy" id="57062"/>
    <lineage>
        <taxon>Eukaryota</taxon>
        <taxon>Metazoa</taxon>
        <taxon>Ecdysozoa</taxon>
        <taxon>Arthropoda</taxon>
        <taxon>Hexapoda</taxon>
        <taxon>Insecta</taxon>
        <taxon>Pterygota</taxon>
        <taxon>Neoptera</taxon>
        <taxon>Endopterygota</taxon>
        <taxon>Coleoptera</taxon>
        <taxon>Polyphaga</taxon>
        <taxon>Cucujiformia</taxon>
        <taxon>Curculionidae</taxon>
        <taxon>Scolytinae</taxon>
        <taxon>Hypothenemus</taxon>
    </lineage>
</organism>
<keyword evidence="4" id="KW-1185">Reference proteome</keyword>